<dbReference type="EMBL" id="UOGJ01000099">
    <property type="protein sequence ID" value="VAX36552.1"/>
    <property type="molecule type" value="Genomic_DNA"/>
</dbReference>
<dbReference type="PANTHER" id="PTHR13504">
    <property type="entry name" value="FIDO DOMAIN-CONTAINING PROTEIN DDB_G0283145"/>
    <property type="match status" value="1"/>
</dbReference>
<name>A0A3B1D776_9ZZZZ</name>
<evidence type="ECO:0000313" key="3">
    <source>
        <dbReference type="EMBL" id="VAX36552.1"/>
    </source>
</evidence>
<dbReference type="AlphaFoldDB" id="A0A3B1D776"/>
<reference evidence="3" key="1">
    <citation type="submission" date="2018-06" db="EMBL/GenBank/DDBJ databases">
        <authorList>
            <person name="Zhirakovskaya E."/>
        </authorList>
    </citation>
    <scope>NUCLEOTIDE SEQUENCE</scope>
</reference>
<organism evidence="3">
    <name type="scientific">hydrothermal vent metagenome</name>
    <dbReference type="NCBI Taxonomy" id="652676"/>
    <lineage>
        <taxon>unclassified sequences</taxon>
        <taxon>metagenomes</taxon>
        <taxon>ecological metagenomes</taxon>
    </lineage>
</organism>
<dbReference type="PROSITE" id="PS51459">
    <property type="entry name" value="FIDO"/>
    <property type="match status" value="1"/>
</dbReference>
<accession>A0A3B1D776</accession>
<dbReference type="InterPro" id="IPR003812">
    <property type="entry name" value="Fido"/>
</dbReference>
<dbReference type="SUPFAM" id="SSF140931">
    <property type="entry name" value="Fic-like"/>
    <property type="match status" value="1"/>
</dbReference>
<keyword evidence="1" id="KW-0175">Coiled coil</keyword>
<feature type="domain" description="Fido" evidence="2">
    <location>
        <begin position="201"/>
        <end position="355"/>
    </location>
</feature>
<sequence length="460" mass="53879">MKIPYFPNVSEFLIKDDKAAVRAKSIMKIHEEVHKETDIGLFLKNTYERYYSWDRFRNLSLPNAAYSHEMLWFYVKTFMRSSGKQVKSIVDINGKNFTFSFTDTILKNLHLIDMSLSDNLAFKHAQGNEDQEKAWLEKKVISSLIDEAITSSQIEGAATTRKQAKAMIKGGKKPKTPDEKMILNNYSAIRSITEEWKDEVLSPELIKKIHSTLVIDLLENSGEVGQFRHDDKEEDKIRVWDDDFILFEPPSYNEIEERINALCAFANDDQEFYHPVIKAVILHFMIGYIHPFVDGNGRTARGLFYWYLVRKGYHLFEYVSISEVIKKSLGQYKRAYLYTEKDDSDLTYFIYYHLDVILKCIAELEQYIQKKVLEYDQLKKRIHQQKNVNLRQIDLLNHAINHKDSIYTIKGHLNSNKIAWVTARLDLLDLVEKGFLTQHKSGKELYFLVSDQIEDLLREG</sequence>
<evidence type="ECO:0000256" key="1">
    <source>
        <dbReference type="SAM" id="Coils"/>
    </source>
</evidence>
<protein>
    <recommendedName>
        <fullName evidence="2">Fido domain-containing protein</fullName>
    </recommendedName>
</protein>
<feature type="coiled-coil region" evidence="1">
    <location>
        <begin position="361"/>
        <end position="388"/>
    </location>
</feature>
<dbReference type="InterPro" id="IPR040198">
    <property type="entry name" value="Fido_containing"/>
</dbReference>
<evidence type="ECO:0000259" key="2">
    <source>
        <dbReference type="PROSITE" id="PS51459"/>
    </source>
</evidence>
<proteinExistence type="predicted"/>
<dbReference type="PANTHER" id="PTHR13504:SF38">
    <property type="entry name" value="FIDO DOMAIN-CONTAINING PROTEIN"/>
    <property type="match status" value="1"/>
</dbReference>
<dbReference type="Gene3D" id="1.10.3290.10">
    <property type="entry name" value="Fido-like domain"/>
    <property type="match status" value="1"/>
</dbReference>
<dbReference type="Pfam" id="PF02661">
    <property type="entry name" value="Fic"/>
    <property type="match status" value="1"/>
</dbReference>
<dbReference type="InterPro" id="IPR036597">
    <property type="entry name" value="Fido-like_dom_sf"/>
</dbReference>
<gene>
    <name evidence="3" type="ORF">MNBD_UNCLBAC01-90</name>
</gene>